<proteinExistence type="inferred from homology"/>
<dbReference type="PANTHER" id="PTHR42879">
    <property type="entry name" value="3-OXOACYL-(ACYL-CARRIER-PROTEIN) REDUCTASE"/>
    <property type="match status" value="1"/>
</dbReference>
<sequence length="249" mass="27127">MVDLRFQNKVVLITGAARGIGRAIALAFAKEGAKIVVNHYKSKKEANKLVAEIKKIGPDAIAIRADISEINEIKKLVKESIIKFKGIDIIINNAGIQLPAPINETTEEMWDNTFDINLKGAFFCIKEVLPYMKQKTKGKIINISSIAALVGSLVSVSYGSSKAGVSNMTKTLSRELGKYNITINVVAPGPTDTDLMRNLGKERREILQKETPLGRIATPEDIAKAVLFFASNKADFITGQTLIVDGGRI</sequence>
<dbReference type="CDD" id="cd05233">
    <property type="entry name" value="SDR_c"/>
    <property type="match status" value="1"/>
</dbReference>
<dbReference type="AlphaFoldDB" id="A0A1F7GB77"/>
<dbReference type="GO" id="GO:0032787">
    <property type="term" value="P:monocarboxylic acid metabolic process"/>
    <property type="evidence" value="ECO:0007669"/>
    <property type="project" value="UniProtKB-ARBA"/>
</dbReference>
<accession>A0A1F7GB77</accession>
<gene>
    <name evidence="2" type="ORF">A2690_01895</name>
</gene>
<dbReference type="InterPro" id="IPR050259">
    <property type="entry name" value="SDR"/>
</dbReference>
<dbReference type="PRINTS" id="PR00081">
    <property type="entry name" value="GDHRDH"/>
</dbReference>
<dbReference type="Gene3D" id="3.40.50.720">
    <property type="entry name" value="NAD(P)-binding Rossmann-like Domain"/>
    <property type="match status" value="1"/>
</dbReference>
<dbReference type="PANTHER" id="PTHR42879:SF2">
    <property type="entry name" value="3-OXOACYL-[ACYL-CARRIER-PROTEIN] REDUCTASE FABG"/>
    <property type="match status" value="1"/>
</dbReference>
<dbReference type="Pfam" id="PF13561">
    <property type="entry name" value="adh_short_C2"/>
    <property type="match status" value="1"/>
</dbReference>
<dbReference type="InterPro" id="IPR036291">
    <property type="entry name" value="NAD(P)-bd_dom_sf"/>
</dbReference>
<dbReference type="NCBIfam" id="NF005559">
    <property type="entry name" value="PRK07231.1"/>
    <property type="match status" value="1"/>
</dbReference>
<comment type="similarity">
    <text evidence="1">Belongs to the short-chain dehydrogenases/reductases (SDR) family.</text>
</comment>
<evidence type="ECO:0000256" key="1">
    <source>
        <dbReference type="ARBA" id="ARBA00006484"/>
    </source>
</evidence>
<dbReference type="PROSITE" id="PS00061">
    <property type="entry name" value="ADH_SHORT"/>
    <property type="match status" value="1"/>
</dbReference>
<evidence type="ECO:0000313" key="3">
    <source>
        <dbReference type="Proteomes" id="UP000178372"/>
    </source>
</evidence>
<organism evidence="2 3">
    <name type="scientific">Candidatus Roizmanbacteria bacterium RIFCSPHIGHO2_01_FULL_39_12b</name>
    <dbReference type="NCBI Taxonomy" id="1802030"/>
    <lineage>
        <taxon>Bacteria</taxon>
        <taxon>Candidatus Roizmaniibacteriota</taxon>
    </lineage>
</organism>
<dbReference type="EMBL" id="MFZF01000020">
    <property type="protein sequence ID" value="OGK16171.1"/>
    <property type="molecule type" value="Genomic_DNA"/>
</dbReference>
<dbReference type="FunFam" id="3.40.50.720:FF:000084">
    <property type="entry name" value="Short-chain dehydrogenase reductase"/>
    <property type="match status" value="1"/>
</dbReference>
<dbReference type="Proteomes" id="UP000178372">
    <property type="component" value="Unassembled WGS sequence"/>
</dbReference>
<protein>
    <recommendedName>
        <fullName evidence="4">Beta-ketoacyl-ACP reductase</fullName>
    </recommendedName>
</protein>
<dbReference type="NCBIfam" id="NF009466">
    <property type="entry name" value="PRK12826.1-2"/>
    <property type="match status" value="1"/>
</dbReference>
<reference evidence="2 3" key="1">
    <citation type="journal article" date="2016" name="Nat. Commun.">
        <title>Thousands of microbial genomes shed light on interconnected biogeochemical processes in an aquifer system.</title>
        <authorList>
            <person name="Anantharaman K."/>
            <person name="Brown C.T."/>
            <person name="Hug L.A."/>
            <person name="Sharon I."/>
            <person name="Castelle C.J."/>
            <person name="Probst A.J."/>
            <person name="Thomas B.C."/>
            <person name="Singh A."/>
            <person name="Wilkins M.J."/>
            <person name="Karaoz U."/>
            <person name="Brodie E.L."/>
            <person name="Williams K.H."/>
            <person name="Hubbard S.S."/>
            <person name="Banfield J.F."/>
        </authorList>
    </citation>
    <scope>NUCLEOTIDE SEQUENCE [LARGE SCALE GENOMIC DNA]</scope>
</reference>
<dbReference type="PRINTS" id="PR00080">
    <property type="entry name" value="SDRFAMILY"/>
</dbReference>
<name>A0A1F7GB77_9BACT</name>
<evidence type="ECO:0008006" key="4">
    <source>
        <dbReference type="Google" id="ProtNLM"/>
    </source>
</evidence>
<evidence type="ECO:0000313" key="2">
    <source>
        <dbReference type="EMBL" id="OGK16171.1"/>
    </source>
</evidence>
<comment type="caution">
    <text evidence="2">The sequence shown here is derived from an EMBL/GenBank/DDBJ whole genome shotgun (WGS) entry which is preliminary data.</text>
</comment>
<dbReference type="InterPro" id="IPR020904">
    <property type="entry name" value="Sc_DH/Rdtase_CS"/>
</dbReference>
<dbReference type="InterPro" id="IPR002347">
    <property type="entry name" value="SDR_fam"/>
</dbReference>
<dbReference type="SUPFAM" id="SSF51735">
    <property type="entry name" value="NAD(P)-binding Rossmann-fold domains"/>
    <property type="match status" value="1"/>
</dbReference>